<keyword evidence="4 6" id="KW-1133">Transmembrane helix</keyword>
<dbReference type="Proteomes" id="UP000619078">
    <property type="component" value="Unassembled WGS sequence"/>
</dbReference>
<dbReference type="PANTHER" id="PTHR36115:SF4">
    <property type="entry name" value="MEMBRANE PROTEIN"/>
    <property type="match status" value="1"/>
</dbReference>
<comment type="caution">
    <text evidence="9">The sequence shown here is derived from an EMBL/GenBank/DDBJ whole genome shotgun (WGS) entry which is preliminary data.</text>
</comment>
<sequence length="209" mass="23843">MTDSYYILRDGVKTGPFTYDELIEMGLDANTRVVAANGNTWEAASDMPDFYDYFEARGHNFPTEDNLATFWWRFAAYLIDNILVLILLAIVIPDLFITIYKNELADNITDDALMARLKLNGISFIVTTIYHSLFEASKWRGSIGKKICRLTVVDAEGMGLNIGRAVLRNLSKFLSAMVLCIGYLNILWDNHRQGWHDQIARTYVIQKEA</sequence>
<dbReference type="InterPro" id="IPR010432">
    <property type="entry name" value="RDD"/>
</dbReference>
<dbReference type="PANTHER" id="PTHR36115">
    <property type="entry name" value="PROLINE-RICH ANTIGEN HOMOLOG-RELATED"/>
    <property type="match status" value="1"/>
</dbReference>
<accession>A0A926S5G4</accession>
<dbReference type="AlphaFoldDB" id="A0A926S5G4"/>
<evidence type="ECO:0000256" key="3">
    <source>
        <dbReference type="ARBA" id="ARBA00022692"/>
    </source>
</evidence>
<name>A0A926S5G4_9SPHI</name>
<reference evidence="9" key="1">
    <citation type="submission" date="2020-09" db="EMBL/GenBank/DDBJ databases">
        <title>Novel species of Mucilaginibacter isolated from a glacier on the Tibetan Plateau.</title>
        <authorList>
            <person name="Liu Q."/>
            <person name="Xin Y.-H."/>
        </authorList>
    </citation>
    <scope>NUCLEOTIDE SEQUENCE</scope>
    <source>
        <strain evidence="9">ZB1P21</strain>
    </source>
</reference>
<protein>
    <submittedName>
        <fullName evidence="9">RDD family protein</fullName>
    </submittedName>
</protein>
<keyword evidence="10" id="KW-1185">Reference proteome</keyword>
<keyword evidence="5 6" id="KW-0472">Membrane</keyword>
<evidence type="ECO:0000256" key="4">
    <source>
        <dbReference type="ARBA" id="ARBA00022989"/>
    </source>
</evidence>
<evidence type="ECO:0000313" key="9">
    <source>
        <dbReference type="EMBL" id="MBD1392726.1"/>
    </source>
</evidence>
<feature type="transmembrane region" description="Helical" evidence="6">
    <location>
        <begin position="70"/>
        <end position="92"/>
    </location>
</feature>
<dbReference type="Pfam" id="PF14237">
    <property type="entry name" value="GYF_2"/>
    <property type="match status" value="1"/>
</dbReference>
<feature type="domain" description="RDD" evidence="7">
    <location>
        <begin position="68"/>
        <end position="200"/>
    </location>
</feature>
<dbReference type="InterPro" id="IPR025640">
    <property type="entry name" value="GYF_2"/>
</dbReference>
<dbReference type="InterPro" id="IPR051791">
    <property type="entry name" value="Pra-immunoreactive"/>
</dbReference>
<gene>
    <name evidence="9" type="ORF">IDJ76_06430</name>
</gene>
<keyword evidence="2" id="KW-1003">Cell membrane</keyword>
<evidence type="ECO:0000259" key="8">
    <source>
        <dbReference type="Pfam" id="PF14237"/>
    </source>
</evidence>
<dbReference type="GO" id="GO:0005886">
    <property type="term" value="C:plasma membrane"/>
    <property type="evidence" value="ECO:0007669"/>
    <property type="project" value="UniProtKB-SubCell"/>
</dbReference>
<dbReference type="Pfam" id="PF06271">
    <property type="entry name" value="RDD"/>
    <property type="match status" value="1"/>
</dbReference>
<feature type="domain" description="GYF" evidence="8">
    <location>
        <begin position="5"/>
        <end position="50"/>
    </location>
</feature>
<evidence type="ECO:0000259" key="7">
    <source>
        <dbReference type="Pfam" id="PF06271"/>
    </source>
</evidence>
<evidence type="ECO:0000256" key="6">
    <source>
        <dbReference type="SAM" id="Phobius"/>
    </source>
</evidence>
<comment type="subcellular location">
    <subcellularLocation>
        <location evidence="1">Cell membrane</location>
        <topology evidence="1">Multi-pass membrane protein</topology>
    </subcellularLocation>
</comment>
<keyword evidence="3 6" id="KW-0812">Transmembrane</keyword>
<evidence type="ECO:0000313" key="10">
    <source>
        <dbReference type="Proteomes" id="UP000619078"/>
    </source>
</evidence>
<organism evidence="9 10">
    <name type="scientific">Mucilaginibacter glaciei</name>
    <dbReference type="NCBI Taxonomy" id="2772109"/>
    <lineage>
        <taxon>Bacteria</taxon>
        <taxon>Pseudomonadati</taxon>
        <taxon>Bacteroidota</taxon>
        <taxon>Sphingobacteriia</taxon>
        <taxon>Sphingobacteriales</taxon>
        <taxon>Sphingobacteriaceae</taxon>
        <taxon>Mucilaginibacter</taxon>
    </lineage>
</organism>
<dbReference type="EMBL" id="JACWMX010000002">
    <property type="protein sequence ID" value="MBD1392726.1"/>
    <property type="molecule type" value="Genomic_DNA"/>
</dbReference>
<proteinExistence type="predicted"/>
<evidence type="ECO:0000256" key="1">
    <source>
        <dbReference type="ARBA" id="ARBA00004651"/>
    </source>
</evidence>
<evidence type="ECO:0000256" key="5">
    <source>
        <dbReference type="ARBA" id="ARBA00023136"/>
    </source>
</evidence>
<dbReference type="RefSeq" id="WP_191161924.1">
    <property type="nucleotide sequence ID" value="NZ_JACWMX010000002.1"/>
</dbReference>
<evidence type="ECO:0000256" key="2">
    <source>
        <dbReference type="ARBA" id="ARBA00022475"/>
    </source>
</evidence>